<keyword evidence="3" id="KW-1185">Reference proteome</keyword>
<accession>A0A0E9NL78</accession>
<protein>
    <submittedName>
        <fullName evidence="2">Uncharacterized protein</fullName>
    </submittedName>
</protein>
<dbReference type="Proteomes" id="UP000033140">
    <property type="component" value="Unassembled WGS sequence"/>
</dbReference>
<evidence type="ECO:0000313" key="3">
    <source>
        <dbReference type="Proteomes" id="UP000033140"/>
    </source>
</evidence>
<feature type="compositionally biased region" description="Basic and acidic residues" evidence="1">
    <location>
        <begin position="56"/>
        <end position="67"/>
    </location>
</feature>
<reference evidence="2 3" key="1">
    <citation type="journal article" date="2011" name="J. Gen. Appl. Microbiol.">
        <title>Draft genome sequencing of the enigmatic yeast Saitoella complicata.</title>
        <authorList>
            <person name="Nishida H."/>
            <person name="Hamamoto M."/>
            <person name="Sugiyama J."/>
        </authorList>
    </citation>
    <scope>NUCLEOTIDE SEQUENCE [LARGE SCALE GENOMIC DNA]</scope>
    <source>
        <strain evidence="2 3">NRRL Y-17804</strain>
    </source>
</reference>
<dbReference type="AlphaFoldDB" id="A0A0E9NL78"/>
<evidence type="ECO:0000313" key="2">
    <source>
        <dbReference type="EMBL" id="GAO50426.1"/>
    </source>
</evidence>
<evidence type="ECO:0000256" key="1">
    <source>
        <dbReference type="SAM" id="MobiDB-lite"/>
    </source>
</evidence>
<proteinExistence type="predicted"/>
<name>A0A0E9NL78_SAICN</name>
<feature type="region of interest" description="Disordered" evidence="1">
    <location>
        <begin position="48"/>
        <end position="89"/>
    </location>
</feature>
<comment type="caution">
    <text evidence="2">The sequence shown here is derived from an EMBL/GenBank/DDBJ whole genome shotgun (WGS) entry which is preliminary data.</text>
</comment>
<gene>
    <name evidence="2" type="ORF">G7K_4552-t1</name>
</gene>
<dbReference type="EMBL" id="BACD03000032">
    <property type="protein sequence ID" value="GAO50426.1"/>
    <property type="molecule type" value="Genomic_DNA"/>
</dbReference>
<sequence length="89" mass="10357">MLVGPVRKLRSSELKVHEYIQIALQYLSPSERSNQQRLTLARRVLRSNPSEPMINVDERHHYHDQEANSHSGSWRYFKTSASSKPSPKI</sequence>
<reference evidence="2 3" key="3">
    <citation type="journal article" date="2015" name="Genome Announc.">
        <title>Draft Genome Sequence of the Archiascomycetous Yeast Saitoella complicata.</title>
        <authorList>
            <person name="Yamauchi K."/>
            <person name="Kondo S."/>
            <person name="Hamamoto M."/>
            <person name="Takahashi Y."/>
            <person name="Ogura Y."/>
            <person name="Hayashi T."/>
            <person name="Nishida H."/>
        </authorList>
    </citation>
    <scope>NUCLEOTIDE SEQUENCE [LARGE SCALE GENOMIC DNA]</scope>
    <source>
        <strain evidence="2 3">NRRL Y-17804</strain>
    </source>
</reference>
<reference evidence="2 3" key="2">
    <citation type="journal article" date="2014" name="J. Gen. Appl. Microbiol.">
        <title>The early diverging ascomycetous budding yeast Saitoella complicata has three histone deacetylases belonging to the Clr6, Hos2, and Rpd3 lineages.</title>
        <authorList>
            <person name="Nishida H."/>
            <person name="Matsumoto T."/>
            <person name="Kondo S."/>
            <person name="Hamamoto M."/>
            <person name="Yoshikawa H."/>
        </authorList>
    </citation>
    <scope>NUCLEOTIDE SEQUENCE [LARGE SCALE GENOMIC DNA]</scope>
    <source>
        <strain evidence="2 3">NRRL Y-17804</strain>
    </source>
</reference>
<organism evidence="2 3">
    <name type="scientific">Saitoella complicata (strain BCRC 22490 / CBS 7301 / JCM 7358 / NBRC 10748 / NRRL Y-17804)</name>
    <dbReference type="NCBI Taxonomy" id="698492"/>
    <lineage>
        <taxon>Eukaryota</taxon>
        <taxon>Fungi</taxon>
        <taxon>Dikarya</taxon>
        <taxon>Ascomycota</taxon>
        <taxon>Taphrinomycotina</taxon>
        <taxon>Taphrinomycotina incertae sedis</taxon>
        <taxon>Saitoella</taxon>
    </lineage>
</organism>
<feature type="compositionally biased region" description="Polar residues" evidence="1">
    <location>
        <begin position="79"/>
        <end position="89"/>
    </location>
</feature>